<feature type="domain" description="Peptidoglycan hydrolase PcsB coiled-coil" evidence="4">
    <location>
        <begin position="4"/>
        <end position="55"/>
    </location>
</feature>
<dbReference type="EC" id="3.4.24.-" evidence="5"/>
<name>A0A485M404_9ZZZZ</name>
<evidence type="ECO:0000256" key="1">
    <source>
        <dbReference type="ARBA" id="ARBA00022729"/>
    </source>
</evidence>
<dbReference type="PANTHER" id="PTHR21666">
    <property type="entry name" value="PEPTIDASE-RELATED"/>
    <property type="match status" value="1"/>
</dbReference>
<proteinExistence type="predicted"/>
<dbReference type="FunFam" id="2.70.70.10:FF:000006">
    <property type="entry name" value="M23 family peptidase"/>
    <property type="match status" value="1"/>
</dbReference>
<gene>
    <name evidence="5" type="ORF">SCFA_3860003</name>
</gene>
<dbReference type="InterPro" id="IPR016047">
    <property type="entry name" value="M23ase_b-sheet_dom"/>
</dbReference>
<dbReference type="InterPro" id="IPR050570">
    <property type="entry name" value="Cell_wall_metabolism_enzyme"/>
</dbReference>
<dbReference type="PANTHER" id="PTHR21666:SF289">
    <property type="entry name" value="L-ALA--D-GLU ENDOPEPTIDASE"/>
    <property type="match status" value="1"/>
</dbReference>
<dbReference type="AlphaFoldDB" id="A0A485M404"/>
<dbReference type="CDD" id="cd12797">
    <property type="entry name" value="M23_peptidase"/>
    <property type="match status" value="1"/>
</dbReference>
<dbReference type="Gene3D" id="2.70.70.10">
    <property type="entry name" value="Glucose Permease (Domain IIA)"/>
    <property type="match status" value="1"/>
</dbReference>
<feature type="coiled-coil region" evidence="2">
    <location>
        <begin position="43"/>
        <end position="126"/>
    </location>
</feature>
<dbReference type="EMBL" id="CAADRN010000319">
    <property type="protein sequence ID" value="VFU18033.1"/>
    <property type="molecule type" value="Genomic_DNA"/>
</dbReference>
<keyword evidence="2" id="KW-0175">Coiled coil</keyword>
<evidence type="ECO:0000256" key="2">
    <source>
        <dbReference type="SAM" id="Coils"/>
    </source>
</evidence>
<reference evidence="5" key="1">
    <citation type="submission" date="2019-03" db="EMBL/GenBank/DDBJ databases">
        <authorList>
            <person name="Hao L."/>
        </authorList>
    </citation>
    <scope>NUCLEOTIDE SEQUENCE</scope>
</reference>
<dbReference type="InterPro" id="IPR057309">
    <property type="entry name" value="PcsB_CC"/>
</dbReference>
<evidence type="ECO:0000313" key="5">
    <source>
        <dbReference type="EMBL" id="VFU18033.1"/>
    </source>
</evidence>
<feature type="domain" description="M23ase beta-sheet core" evidence="3">
    <location>
        <begin position="162"/>
        <end position="257"/>
    </location>
</feature>
<dbReference type="SUPFAM" id="SSF51261">
    <property type="entry name" value="Duplicated hybrid motif"/>
    <property type="match status" value="1"/>
</dbReference>
<protein>
    <submittedName>
        <fullName evidence="5">Murein DD-endopeptidase MepM</fullName>
        <ecNumber evidence="5">3.4.24.-</ecNumber>
    </submittedName>
</protein>
<sequence>MRHIYEVGNVSYLEVLLEARDFNDFVNRYELLKRVVEQDVATVNEVRAARQKLNEQKQALESQQQRLLAMIEEQDRARRELEARQNEKNALLREAKENMWDLEAEAARLEAQEQEILREIARQRSNSDRPRSEGGFAWPVPGHSGISSYFGPRKHPILGTTRMHNGIDIPAGTGTPVVAAQDGVVIDVGTMSGYGKVVMIDHGGGLTTLYSHLSAQLVSVGDEVRKGDTIAKVGSTGLSTGPHLDFSVRVNGNPVNPLNYY</sequence>
<dbReference type="Pfam" id="PF24568">
    <property type="entry name" value="CC_PcsB"/>
    <property type="match status" value="1"/>
</dbReference>
<evidence type="ECO:0000259" key="4">
    <source>
        <dbReference type="Pfam" id="PF24568"/>
    </source>
</evidence>
<keyword evidence="5" id="KW-0378">Hydrolase</keyword>
<organism evidence="5">
    <name type="scientific">anaerobic digester metagenome</name>
    <dbReference type="NCBI Taxonomy" id="1263854"/>
    <lineage>
        <taxon>unclassified sequences</taxon>
        <taxon>metagenomes</taxon>
        <taxon>ecological metagenomes</taxon>
    </lineage>
</organism>
<accession>A0A485M404</accession>
<dbReference type="Gene3D" id="6.10.250.3150">
    <property type="match status" value="1"/>
</dbReference>
<dbReference type="GO" id="GO:0004222">
    <property type="term" value="F:metalloendopeptidase activity"/>
    <property type="evidence" value="ECO:0007669"/>
    <property type="project" value="TreeGrafter"/>
</dbReference>
<dbReference type="Pfam" id="PF01551">
    <property type="entry name" value="Peptidase_M23"/>
    <property type="match status" value="1"/>
</dbReference>
<keyword evidence="1" id="KW-0732">Signal</keyword>
<dbReference type="InterPro" id="IPR011055">
    <property type="entry name" value="Dup_hybrid_motif"/>
</dbReference>
<evidence type="ECO:0000259" key="3">
    <source>
        <dbReference type="Pfam" id="PF01551"/>
    </source>
</evidence>